<dbReference type="EMBL" id="CP016898">
    <property type="protein sequence ID" value="APV37750.1"/>
    <property type="molecule type" value="Genomic_DNA"/>
</dbReference>
<evidence type="ECO:0000313" key="1">
    <source>
        <dbReference type="EMBL" id="APV37750.1"/>
    </source>
</evidence>
<evidence type="ECO:0000313" key="2">
    <source>
        <dbReference type="Proteomes" id="UP000185674"/>
    </source>
</evidence>
<gene>
    <name evidence="1" type="ORF">BEN76_17025</name>
</gene>
<accession>A0A1P8END2</accession>
<protein>
    <submittedName>
        <fullName evidence="1">Uncharacterized protein</fullName>
    </submittedName>
</protein>
<proteinExistence type="predicted"/>
<dbReference type="RefSeq" id="WP_076033758.1">
    <property type="nucleotide sequence ID" value="NZ_CP016898.1"/>
</dbReference>
<dbReference type="Proteomes" id="UP000185674">
    <property type="component" value="Plasmid pGFJ2"/>
</dbReference>
<geneLocation type="plasmid" evidence="2">
    <name>pgfj2</name>
</geneLocation>
<dbReference type="KEGG" id="asol:BEN76_17025"/>
<organism evidence="1 2">
    <name type="scientific">Acinetobacter soli</name>
    <dbReference type="NCBI Taxonomy" id="487316"/>
    <lineage>
        <taxon>Bacteria</taxon>
        <taxon>Pseudomonadati</taxon>
        <taxon>Pseudomonadota</taxon>
        <taxon>Gammaproteobacteria</taxon>
        <taxon>Moraxellales</taxon>
        <taxon>Moraxellaceae</taxon>
        <taxon>Acinetobacter</taxon>
    </lineage>
</organism>
<dbReference type="Pfam" id="PF20390">
    <property type="entry name" value="DUF6685"/>
    <property type="match status" value="1"/>
</dbReference>
<dbReference type="AlphaFoldDB" id="A0A1P8END2"/>
<dbReference type="InterPro" id="IPR046507">
    <property type="entry name" value="DUF6685"/>
</dbReference>
<name>A0A1P8END2_9GAMM</name>
<sequence>MMLRKLFDTIRLGVISILAFFSPTWKTKYTLYNLKANKINWLNKDNITMAGVARIHELYGVTRRGYYISSPVTLGKGLNLEELDQALKNIFSTRKVDRVTIDISDVDGLASSKAPIEEYSTMYEFVEAKCRNYFDITESALNKNLSHQEIRIIHDQSNSDYFWMYGWSSKLYLCNHGGSHHFASAQYIASELDKQVPLSGELNFTYINSDGLSNFISTYQTFLMSCDDFSKFYDIFKDSRLDLIFFTPRALPDGMTILFYKKNKFPTSLDLILKKKFTDFNKELEKYHDFQKCNRKFNQFLSS</sequence>
<reference evidence="1 2" key="1">
    <citation type="submission" date="2016-08" db="EMBL/GenBank/DDBJ databases">
        <title>Complete genome sequence of Acinetobacter baylyi strain GFJ2.</title>
        <authorList>
            <person name="Tabata M."/>
            <person name="Kuboki S."/>
            <person name="Gibu N."/>
            <person name="Kinouchi Y."/>
            <person name="Vangnai A."/>
            <person name="Kasai D."/>
            <person name="Fukuda M."/>
        </authorList>
    </citation>
    <scope>NUCLEOTIDE SEQUENCE [LARGE SCALE GENOMIC DNA]</scope>
    <source>
        <strain evidence="1 2">GFJ2</strain>
        <plasmid evidence="2">Plasmid pgfj2</plasmid>
    </source>
</reference>
<keyword evidence="1" id="KW-0614">Plasmid</keyword>